<dbReference type="EMBL" id="MU003779">
    <property type="protein sequence ID" value="KAF2722925.1"/>
    <property type="molecule type" value="Genomic_DNA"/>
</dbReference>
<evidence type="ECO:0000313" key="3">
    <source>
        <dbReference type="Proteomes" id="UP000799441"/>
    </source>
</evidence>
<dbReference type="Proteomes" id="UP000799441">
    <property type="component" value="Unassembled WGS sequence"/>
</dbReference>
<proteinExistence type="predicted"/>
<organism evidence="2 3">
    <name type="scientific">Polychaeton citri CBS 116435</name>
    <dbReference type="NCBI Taxonomy" id="1314669"/>
    <lineage>
        <taxon>Eukaryota</taxon>
        <taxon>Fungi</taxon>
        <taxon>Dikarya</taxon>
        <taxon>Ascomycota</taxon>
        <taxon>Pezizomycotina</taxon>
        <taxon>Dothideomycetes</taxon>
        <taxon>Dothideomycetidae</taxon>
        <taxon>Capnodiales</taxon>
        <taxon>Capnodiaceae</taxon>
        <taxon>Polychaeton</taxon>
    </lineage>
</organism>
<evidence type="ECO:0000256" key="1">
    <source>
        <dbReference type="SAM" id="MobiDB-lite"/>
    </source>
</evidence>
<protein>
    <submittedName>
        <fullName evidence="2">Uncharacterized protein</fullName>
    </submittedName>
</protein>
<dbReference type="AlphaFoldDB" id="A0A9P4USC1"/>
<reference evidence="2" key="1">
    <citation type="journal article" date="2020" name="Stud. Mycol.">
        <title>101 Dothideomycetes genomes: a test case for predicting lifestyles and emergence of pathogens.</title>
        <authorList>
            <person name="Haridas S."/>
            <person name="Albert R."/>
            <person name="Binder M."/>
            <person name="Bloem J."/>
            <person name="Labutti K."/>
            <person name="Salamov A."/>
            <person name="Andreopoulos B."/>
            <person name="Baker S."/>
            <person name="Barry K."/>
            <person name="Bills G."/>
            <person name="Bluhm B."/>
            <person name="Cannon C."/>
            <person name="Castanera R."/>
            <person name="Culley D."/>
            <person name="Daum C."/>
            <person name="Ezra D."/>
            <person name="Gonzalez J."/>
            <person name="Henrissat B."/>
            <person name="Kuo A."/>
            <person name="Liang C."/>
            <person name="Lipzen A."/>
            <person name="Lutzoni F."/>
            <person name="Magnuson J."/>
            <person name="Mondo S."/>
            <person name="Nolan M."/>
            <person name="Ohm R."/>
            <person name="Pangilinan J."/>
            <person name="Park H.-J."/>
            <person name="Ramirez L."/>
            <person name="Alfaro M."/>
            <person name="Sun H."/>
            <person name="Tritt A."/>
            <person name="Yoshinaga Y."/>
            <person name="Zwiers L.-H."/>
            <person name="Turgeon B."/>
            <person name="Goodwin S."/>
            <person name="Spatafora J."/>
            <person name="Crous P."/>
            <person name="Grigoriev I."/>
        </authorList>
    </citation>
    <scope>NUCLEOTIDE SEQUENCE</scope>
    <source>
        <strain evidence="2">CBS 116435</strain>
    </source>
</reference>
<feature type="region of interest" description="Disordered" evidence="1">
    <location>
        <begin position="99"/>
        <end position="129"/>
    </location>
</feature>
<accession>A0A9P4USC1</accession>
<gene>
    <name evidence="2" type="ORF">K431DRAFT_36406</name>
</gene>
<sequence>MARCECSTWRPKARALPVCLRKSAGDPCLPHLIIGEQRELVDGRIAEAGEYRSYEPGAASSFSTPRSKSRGLVGGCMKHVCGCTARWLGSGTPGRWSFDSSHPHLVGGTSKKRGRRAGASGWTHGRGRRMQAESRPEACICPHLSLFPPNYRRCGN</sequence>
<keyword evidence="3" id="KW-1185">Reference proteome</keyword>
<name>A0A9P4USC1_9PEZI</name>
<comment type="caution">
    <text evidence="2">The sequence shown here is derived from an EMBL/GenBank/DDBJ whole genome shotgun (WGS) entry which is preliminary data.</text>
</comment>
<evidence type="ECO:0000313" key="2">
    <source>
        <dbReference type="EMBL" id="KAF2722925.1"/>
    </source>
</evidence>